<gene>
    <name evidence="1" type="ORF">SDC9_211419</name>
</gene>
<name>A0A645JV91_9ZZZZ</name>
<reference evidence="1" key="1">
    <citation type="submission" date="2019-08" db="EMBL/GenBank/DDBJ databases">
        <authorList>
            <person name="Kucharzyk K."/>
            <person name="Murdoch R.W."/>
            <person name="Higgins S."/>
            <person name="Loffler F."/>
        </authorList>
    </citation>
    <scope>NUCLEOTIDE SEQUENCE</scope>
</reference>
<protein>
    <submittedName>
        <fullName evidence="1">Uncharacterized protein</fullName>
    </submittedName>
</protein>
<evidence type="ECO:0000313" key="1">
    <source>
        <dbReference type="EMBL" id="MPN63654.1"/>
    </source>
</evidence>
<dbReference type="AlphaFoldDB" id="A0A645JV91"/>
<comment type="caution">
    <text evidence="1">The sequence shown here is derived from an EMBL/GenBank/DDBJ whole genome shotgun (WGS) entry which is preliminary data.</text>
</comment>
<proteinExistence type="predicted"/>
<dbReference type="EMBL" id="VSSQ01143395">
    <property type="protein sequence ID" value="MPN63654.1"/>
    <property type="molecule type" value="Genomic_DNA"/>
</dbReference>
<accession>A0A645JV91</accession>
<organism evidence="1">
    <name type="scientific">bioreactor metagenome</name>
    <dbReference type="NCBI Taxonomy" id="1076179"/>
    <lineage>
        <taxon>unclassified sequences</taxon>
        <taxon>metagenomes</taxon>
        <taxon>ecological metagenomes</taxon>
    </lineage>
</organism>
<sequence>MLFQAQFAGHIKQPENAHRRIDQQTPDIHARIGKLALQRTIHADPQVADVAEKVADTGFNRQRHGGIVDLRHRFGSVFIDCFVNREHRTVEPFVRIALVFLGKCIARTCQHQQRPQRPLAPHAHRR</sequence>